<name>A0A926EZH6_9FIRM</name>
<protein>
    <recommendedName>
        <fullName evidence="3">Nuclease SbcCD subunit C</fullName>
    </recommendedName>
</protein>
<evidence type="ECO:0000259" key="5">
    <source>
        <dbReference type="Pfam" id="PF13476"/>
    </source>
</evidence>
<dbReference type="InterPro" id="IPR038729">
    <property type="entry name" value="Rad50/SbcC_AAA"/>
</dbReference>
<comment type="caution">
    <text evidence="6">The sequence shown here is derived from an EMBL/GenBank/DDBJ whole genome shotgun (WGS) entry which is preliminary data.</text>
</comment>
<evidence type="ECO:0000256" key="3">
    <source>
        <dbReference type="ARBA" id="ARBA00013368"/>
    </source>
</evidence>
<dbReference type="SUPFAM" id="SSF52540">
    <property type="entry name" value="P-loop containing nucleoside triphosphate hydrolases"/>
    <property type="match status" value="1"/>
</dbReference>
<evidence type="ECO:0000313" key="7">
    <source>
        <dbReference type="Proteomes" id="UP000601522"/>
    </source>
</evidence>
<comment type="subunit">
    <text evidence="2">Heterodimer of SbcC and SbcD.</text>
</comment>
<dbReference type="GO" id="GO:0006302">
    <property type="term" value="P:double-strand break repair"/>
    <property type="evidence" value="ECO:0007669"/>
    <property type="project" value="InterPro"/>
</dbReference>
<keyword evidence="7" id="KW-1185">Reference proteome</keyword>
<sequence>MKYLKKVTLKNFQSHKESALEFNEGLNVIVGPSDSGKSAIIRGIKWALYNEPSGNYFIREGETECSVTLEFSDNTKVKRLRTKSKNTYILYDEEGKEFIFEGFGTGVPQEIIDQIGIKKIYLDSTDSSAINIGEQLEGAFLLSNKTSTRASAIGRLIGVNVIDDALKNTLRDLRNASISKKNLDEKILKLEKEIEEYAYLDNLSLRLKELETMESLINKLNIKKEHLINISSEYKEIKHEIEIITSELDNLKHIEILEKILKKADILCKELKHFILRKNNLVRLKDEINNSISIINDLKDIAKVKNIYNILLDITNKKTYLLKLECQINDCTKSIAVFTLMNSKLATLSNVYKKIDKVELENSRLKDLKNIKEKFNANQKSLEIGKKYIERFDKIDTVNIICDKLENTLHSLKRFNILSDNIRIVKNKYIEELATFDKASVVIDSNLNKYKELLKKQGVCPFCLSHIDDNKISHIIGYYLEEE</sequence>
<dbReference type="EMBL" id="JACRTK010000002">
    <property type="protein sequence ID" value="MBC8590526.1"/>
    <property type="molecule type" value="Genomic_DNA"/>
</dbReference>
<proteinExistence type="inferred from homology"/>
<accession>A0A926EZH6</accession>
<gene>
    <name evidence="6" type="ORF">H8689_05205</name>
</gene>
<evidence type="ECO:0000256" key="4">
    <source>
        <dbReference type="SAM" id="Coils"/>
    </source>
</evidence>
<evidence type="ECO:0000313" key="6">
    <source>
        <dbReference type="EMBL" id="MBC8590526.1"/>
    </source>
</evidence>
<dbReference type="PANTHER" id="PTHR32114">
    <property type="entry name" value="ABC TRANSPORTER ABCH.3"/>
    <property type="match status" value="1"/>
</dbReference>
<evidence type="ECO:0000256" key="1">
    <source>
        <dbReference type="ARBA" id="ARBA00006930"/>
    </source>
</evidence>
<dbReference type="GO" id="GO:0016887">
    <property type="term" value="F:ATP hydrolysis activity"/>
    <property type="evidence" value="ECO:0007669"/>
    <property type="project" value="InterPro"/>
</dbReference>
<feature type="domain" description="Rad50/SbcC-type AAA" evidence="5">
    <location>
        <begin position="6"/>
        <end position="248"/>
    </location>
</feature>
<dbReference type="RefSeq" id="WP_249323366.1">
    <property type="nucleotide sequence ID" value="NZ_JACRTK010000002.1"/>
</dbReference>
<dbReference type="InterPro" id="IPR027417">
    <property type="entry name" value="P-loop_NTPase"/>
</dbReference>
<dbReference type="Gene3D" id="3.40.50.300">
    <property type="entry name" value="P-loop containing nucleotide triphosphate hydrolases"/>
    <property type="match status" value="1"/>
</dbReference>
<comment type="similarity">
    <text evidence="1">Belongs to the SMC family. SbcC subfamily.</text>
</comment>
<dbReference type="AlphaFoldDB" id="A0A926EZH6"/>
<evidence type="ECO:0000256" key="2">
    <source>
        <dbReference type="ARBA" id="ARBA00011322"/>
    </source>
</evidence>
<dbReference type="PANTHER" id="PTHR32114:SF2">
    <property type="entry name" value="ABC TRANSPORTER ABCH.3"/>
    <property type="match status" value="1"/>
</dbReference>
<organism evidence="6 7">
    <name type="scientific">Wansuia hejianensis</name>
    <dbReference type="NCBI Taxonomy" id="2763667"/>
    <lineage>
        <taxon>Bacteria</taxon>
        <taxon>Bacillati</taxon>
        <taxon>Bacillota</taxon>
        <taxon>Clostridia</taxon>
        <taxon>Lachnospirales</taxon>
        <taxon>Lachnospiraceae</taxon>
        <taxon>Wansuia</taxon>
    </lineage>
</organism>
<dbReference type="Proteomes" id="UP000601522">
    <property type="component" value="Unassembled WGS sequence"/>
</dbReference>
<dbReference type="Pfam" id="PF13476">
    <property type="entry name" value="AAA_23"/>
    <property type="match status" value="1"/>
</dbReference>
<keyword evidence="4" id="KW-0175">Coiled coil</keyword>
<feature type="coiled-coil region" evidence="4">
    <location>
        <begin position="166"/>
        <end position="200"/>
    </location>
</feature>
<reference evidence="6 7" key="1">
    <citation type="submission" date="2020-08" db="EMBL/GenBank/DDBJ databases">
        <title>Genome public.</title>
        <authorList>
            <person name="Liu C."/>
            <person name="Sun Q."/>
        </authorList>
    </citation>
    <scope>NUCLEOTIDE SEQUENCE [LARGE SCALE GENOMIC DNA]</scope>
    <source>
        <strain evidence="6 7">NSJ-26</strain>
    </source>
</reference>